<dbReference type="AlphaFoldDB" id="A0A060TEC7"/>
<dbReference type="GO" id="GO:0005737">
    <property type="term" value="C:cytoplasm"/>
    <property type="evidence" value="ECO:0007669"/>
    <property type="project" value="TreeGrafter"/>
</dbReference>
<accession>A0A060TEC7</accession>
<dbReference type="Pfam" id="PF00107">
    <property type="entry name" value="ADH_zinc_N"/>
    <property type="match status" value="1"/>
</dbReference>
<comment type="cofactor">
    <cofactor evidence="1 7">
        <name>Zn(2+)</name>
        <dbReference type="ChEBI" id="CHEBI:29105"/>
    </cofactor>
</comment>
<comment type="similarity">
    <text evidence="2 7">Belongs to the zinc-containing alcohol dehydrogenase family.</text>
</comment>
<sequence>MVPSPDIPKVQKAVVVDKFGDDFKVKVVDDYPVPEPGQGEVLVRLTSSGVCHSDLAVAKNYLGQNATTKILGHEGSGYIVKHGEGVDAERHPIGEKVGVPLISGACHDCENCEHDEVYCKNNKGFYGSYIDGTWQQYIIVRANMIVRVPEGADTTIVGPILCGGVTVYKALKRAGLTAGSWVVITGAGGGLGSLAIQYATAMGLRPIAIDTGADKEKLVKKLGAEVFVDFAKDNIIEKINEVTGGGAHGAIMIAPVVQVYSMSVAYVRNHGTIVCVGLPKAGQKMEFEPAAFIFKALKLVGTLVGNRQDCREALDFMARGKVTPAVEKHKMEDIQEILNRMQAGDLPGRAVIDLE</sequence>
<evidence type="ECO:0000256" key="3">
    <source>
        <dbReference type="ARBA" id="ARBA00022723"/>
    </source>
</evidence>
<proteinExistence type="inferred from homology"/>
<dbReference type="CDD" id="cd08297">
    <property type="entry name" value="CAD3"/>
    <property type="match status" value="1"/>
</dbReference>
<dbReference type="InterPro" id="IPR002328">
    <property type="entry name" value="ADH_Zn_CS"/>
</dbReference>
<dbReference type="Pfam" id="PF08240">
    <property type="entry name" value="ADH_N"/>
    <property type="match status" value="1"/>
</dbReference>
<dbReference type="InterPro" id="IPR013154">
    <property type="entry name" value="ADH-like_N"/>
</dbReference>
<dbReference type="EMBL" id="HG937694">
    <property type="protein sequence ID" value="CDP37197.1"/>
    <property type="molecule type" value="Genomic_DNA"/>
</dbReference>
<dbReference type="InterPro" id="IPR013149">
    <property type="entry name" value="ADH-like_C"/>
</dbReference>
<feature type="domain" description="Enoyl reductase (ER)" evidence="8">
    <location>
        <begin position="20"/>
        <end position="352"/>
    </location>
</feature>
<evidence type="ECO:0000313" key="9">
    <source>
        <dbReference type="EMBL" id="CDP37197.1"/>
    </source>
</evidence>
<dbReference type="SUPFAM" id="SSF51735">
    <property type="entry name" value="NAD(P)-binding Rossmann-fold domains"/>
    <property type="match status" value="1"/>
</dbReference>
<dbReference type="FunFam" id="3.40.50.720:FF:000039">
    <property type="entry name" value="Alcohol dehydrogenase AdhP"/>
    <property type="match status" value="1"/>
</dbReference>
<dbReference type="InterPro" id="IPR011032">
    <property type="entry name" value="GroES-like_sf"/>
</dbReference>
<dbReference type="SMART" id="SM00829">
    <property type="entry name" value="PKS_ER"/>
    <property type="match status" value="1"/>
</dbReference>
<evidence type="ECO:0000256" key="4">
    <source>
        <dbReference type="ARBA" id="ARBA00022833"/>
    </source>
</evidence>
<keyword evidence="6" id="KW-0520">NAD</keyword>
<reference evidence="10" key="3">
    <citation type="submission" date="2015-03" db="EMBL/GenBank/DDBJ databases">
        <title>Aadh2p an Arxula adeninivorans alcohol dehydrogenase involved in the first step of the 1-butanol degradation pathway.</title>
        <authorList>
            <person name="Rauter M."/>
            <person name="Kasprzak J."/>
            <person name="Becker K."/>
            <person name="Baronian K."/>
            <person name="Bode R."/>
            <person name="Schauer F."/>
            <person name="Kunze G."/>
            <person name="Vorbrodt H.M."/>
        </authorList>
    </citation>
    <scope>NUCLEOTIDE SEQUENCE</scope>
</reference>
<dbReference type="PANTHER" id="PTHR42940">
    <property type="entry name" value="ALCOHOL DEHYDROGENASE 1-RELATED"/>
    <property type="match status" value="1"/>
</dbReference>
<dbReference type="Gene3D" id="3.90.180.10">
    <property type="entry name" value="Medium-chain alcohol dehydrogenases, catalytic domain"/>
    <property type="match status" value="1"/>
</dbReference>
<evidence type="ECO:0000313" key="10">
    <source>
        <dbReference type="EMBL" id="CFW93883.1"/>
    </source>
</evidence>
<dbReference type="Gene3D" id="3.40.50.720">
    <property type="entry name" value="NAD(P)-binding Rossmann-like Domain"/>
    <property type="match status" value="1"/>
</dbReference>
<dbReference type="PANTHER" id="PTHR42940:SF1">
    <property type="entry name" value="ENOYL REDUCTASE (ER) DOMAIN-CONTAINING PROTEIN"/>
    <property type="match status" value="1"/>
</dbReference>
<protein>
    <submittedName>
        <fullName evidence="9">ARAD1D06028p</fullName>
    </submittedName>
    <submittedName>
        <fullName evidence="10">Alcohol dehydrogenase 2</fullName>
    </submittedName>
</protein>
<name>A0A060TEC7_BLAAD</name>
<dbReference type="InterPro" id="IPR020843">
    <property type="entry name" value="ER"/>
</dbReference>
<gene>
    <name evidence="10" type="primary">AADH2</name>
    <name evidence="9" type="ORF">GNLVRS02_ARAD1D06028g</name>
</gene>
<keyword evidence="5" id="KW-0560">Oxidoreductase</keyword>
<reference evidence="9" key="2">
    <citation type="submission" date="2014-06" db="EMBL/GenBank/DDBJ databases">
        <title>The complete genome of Blastobotrys (Arxula) adeninivorans LS3 - a yeast of biotechnological interest.</title>
        <authorList>
            <person name="Kunze G."/>
            <person name="Gaillardin C."/>
            <person name="Czernicka M."/>
            <person name="Durrens P."/>
            <person name="Martin T."/>
            <person name="Boer E."/>
            <person name="Gabaldon T."/>
            <person name="Cruz J."/>
            <person name="Talla E."/>
            <person name="Marck C."/>
            <person name="Goffeau A."/>
            <person name="Barbe V."/>
            <person name="Baret P."/>
            <person name="Baronian K."/>
            <person name="Beier S."/>
            <person name="Bleykasten C."/>
            <person name="Bode R."/>
            <person name="Casaregola S."/>
            <person name="Despons L."/>
            <person name="Fairhead C."/>
            <person name="Giersberg M."/>
            <person name="Gierski P."/>
            <person name="Hahnel U."/>
            <person name="Hartmann A."/>
            <person name="Jankowska D."/>
            <person name="Jubin C."/>
            <person name="Jung P."/>
            <person name="Lafontaine I."/>
            <person name="Leh-Louis V."/>
            <person name="Lemaire M."/>
            <person name="Marcet-Houben M."/>
            <person name="Mascher M."/>
            <person name="Morel G."/>
            <person name="Richard G.-F."/>
            <person name="Riechen J."/>
            <person name="Sacerdot C."/>
            <person name="Sarkar A."/>
            <person name="Savel G."/>
            <person name="Schacherer J."/>
            <person name="Sherman D."/>
            <person name="Straub M.-L."/>
            <person name="Stein N."/>
            <person name="Thierry A."/>
            <person name="Trautwein-Schult A."/>
            <person name="Westhof E."/>
            <person name="Worch S."/>
            <person name="Dujon B."/>
            <person name="Souciet J.-L."/>
            <person name="Wincker P."/>
            <person name="Scholz U."/>
            <person name="Neuveglise N."/>
        </authorList>
    </citation>
    <scope>NUCLEOTIDE SEQUENCE</scope>
    <source>
        <strain evidence="9">LS3</strain>
    </source>
</reference>
<evidence type="ECO:0000256" key="2">
    <source>
        <dbReference type="ARBA" id="ARBA00008072"/>
    </source>
</evidence>
<evidence type="ECO:0000259" key="8">
    <source>
        <dbReference type="SMART" id="SM00829"/>
    </source>
</evidence>
<evidence type="ECO:0000256" key="6">
    <source>
        <dbReference type="ARBA" id="ARBA00023027"/>
    </source>
</evidence>
<dbReference type="PROSITE" id="PS00059">
    <property type="entry name" value="ADH_ZINC"/>
    <property type="match status" value="1"/>
</dbReference>
<organism evidence="9">
    <name type="scientific">Blastobotrys adeninivorans</name>
    <name type="common">Yeast</name>
    <name type="synonym">Arxula adeninivorans</name>
    <dbReference type="NCBI Taxonomy" id="409370"/>
    <lineage>
        <taxon>Eukaryota</taxon>
        <taxon>Fungi</taxon>
        <taxon>Dikarya</taxon>
        <taxon>Ascomycota</taxon>
        <taxon>Saccharomycotina</taxon>
        <taxon>Dipodascomycetes</taxon>
        <taxon>Dipodascales</taxon>
        <taxon>Trichomonascaceae</taxon>
        <taxon>Blastobotrys</taxon>
    </lineage>
</organism>
<keyword evidence="3 7" id="KW-0479">Metal-binding</keyword>
<keyword evidence="4 7" id="KW-0862">Zinc</keyword>
<reference evidence="9" key="1">
    <citation type="submission" date="2014-02" db="EMBL/GenBank/DDBJ databases">
        <authorList>
            <person name="Genoscope - CEA"/>
        </authorList>
    </citation>
    <scope>NUCLEOTIDE SEQUENCE</scope>
    <source>
        <strain evidence="9">LS3</strain>
    </source>
</reference>
<evidence type="ECO:0000256" key="5">
    <source>
        <dbReference type="ARBA" id="ARBA00023002"/>
    </source>
</evidence>
<dbReference type="InterPro" id="IPR036291">
    <property type="entry name" value="NAD(P)-bd_dom_sf"/>
</dbReference>
<dbReference type="EMBL" id="LN828975">
    <property type="protein sequence ID" value="CFW93883.1"/>
    <property type="molecule type" value="Genomic_DNA"/>
</dbReference>
<dbReference type="GO" id="GO:0008270">
    <property type="term" value="F:zinc ion binding"/>
    <property type="evidence" value="ECO:0007669"/>
    <property type="project" value="InterPro"/>
</dbReference>
<evidence type="ECO:0000256" key="1">
    <source>
        <dbReference type="ARBA" id="ARBA00001947"/>
    </source>
</evidence>
<evidence type="ECO:0000256" key="7">
    <source>
        <dbReference type="RuleBase" id="RU361277"/>
    </source>
</evidence>
<dbReference type="SUPFAM" id="SSF50129">
    <property type="entry name" value="GroES-like"/>
    <property type="match status" value="1"/>
</dbReference>
<dbReference type="GO" id="GO:0004022">
    <property type="term" value="F:alcohol dehydrogenase (NAD+) activity"/>
    <property type="evidence" value="ECO:0007669"/>
    <property type="project" value="TreeGrafter"/>
</dbReference>